<dbReference type="AlphaFoldDB" id="A0A0F9GAT0"/>
<comment type="similarity">
    <text evidence="1">Belongs to the aldehyde dehydrogenase family.</text>
</comment>
<accession>A0A0F9GAT0</accession>
<dbReference type="InterPro" id="IPR016160">
    <property type="entry name" value="Ald_DH_CS_CYS"/>
</dbReference>
<dbReference type="InterPro" id="IPR029510">
    <property type="entry name" value="Ald_DH_CS_GLU"/>
</dbReference>
<evidence type="ECO:0000313" key="4">
    <source>
        <dbReference type="EMBL" id="KKL95853.1"/>
    </source>
</evidence>
<name>A0A0F9GAT0_9ZZZZ</name>
<organism evidence="4">
    <name type="scientific">marine sediment metagenome</name>
    <dbReference type="NCBI Taxonomy" id="412755"/>
    <lineage>
        <taxon>unclassified sequences</taxon>
        <taxon>metagenomes</taxon>
        <taxon>ecological metagenomes</taxon>
    </lineage>
</organism>
<dbReference type="PROSITE" id="PS00687">
    <property type="entry name" value="ALDEHYDE_DEHYDR_GLU"/>
    <property type="match status" value="1"/>
</dbReference>
<dbReference type="SUPFAM" id="SSF53720">
    <property type="entry name" value="ALDH-like"/>
    <property type="match status" value="1"/>
</dbReference>
<gene>
    <name evidence="4" type="ORF">LCGC14_1850440</name>
</gene>
<dbReference type="InterPro" id="IPR016161">
    <property type="entry name" value="Ald_DH/histidinol_DH"/>
</dbReference>
<dbReference type="InterPro" id="IPR016163">
    <property type="entry name" value="Ald_DH_C"/>
</dbReference>
<dbReference type="PANTHER" id="PTHR43570:SF16">
    <property type="entry name" value="ALDEHYDE DEHYDROGENASE TYPE III, ISOFORM Q"/>
    <property type="match status" value="1"/>
</dbReference>
<dbReference type="GO" id="GO:0006081">
    <property type="term" value="P:aldehyde metabolic process"/>
    <property type="evidence" value="ECO:0007669"/>
    <property type="project" value="InterPro"/>
</dbReference>
<dbReference type="SUPFAM" id="SSF52096">
    <property type="entry name" value="ClpP/crotonase"/>
    <property type="match status" value="1"/>
</dbReference>
<dbReference type="InterPro" id="IPR001753">
    <property type="entry name" value="Enoyl-CoA_hydra/iso"/>
</dbReference>
<reference evidence="4" key="1">
    <citation type="journal article" date="2015" name="Nature">
        <title>Complex archaea that bridge the gap between prokaryotes and eukaryotes.</title>
        <authorList>
            <person name="Spang A."/>
            <person name="Saw J.H."/>
            <person name="Jorgensen S.L."/>
            <person name="Zaremba-Niedzwiedzka K."/>
            <person name="Martijn J."/>
            <person name="Lind A.E."/>
            <person name="van Eijk R."/>
            <person name="Schleper C."/>
            <person name="Guy L."/>
            <person name="Ettema T.J."/>
        </authorList>
    </citation>
    <scope>NUCLEOTIDE SEQUENCE</scope>
</reference>
<keyword evidence="2" id="KW-0560">Oxidoreductase</keyword>
<evidence type="ECO:0000256" key="2">
    <source>
        <dbReference type="ARBA" id="ARBA00023002"/>
    </source>
</evidence>
<dbReference type="InterPro" id="IPR015590">
    <property type="entry name" value="Aldehyde_DH_dom"/>
</dbReference>
<sequence>MSPFSIKGETAQPAKVDNVKVDTVHDAFNAFKEDDELWVAVLTGAGDVAFSAGADLRAMAEALAADSARLAELAGLDGKLAEAEARVGSEVQFGAALSGGLNGDDLFAVQGWAPADAADALGDGLAVEGVHAGVDCREALEDEEPPTLIHYPRWAKPIKVRTSVLHFIGRSSVRFEPYGQVLIISPWNYPFNLLFMPLVGAISAGNTVIMKPSSRVPNITGAMARLVRECFPPEHVAVFTGTADVSRALLDERFDMVFFTGSTSAGREVMQMAARNLTPVVLELGGKSPCIVHKDADILVAARRIAWGKFLNAGQTCAAPDYLLVHREVKEGLIEALAAEVLKSFGPEPKESAEYTRIVSSQHVERLRRLMEGSGGRVRFLGDTDAEARYVSPTVIDDVSPTSAIMNEEVFGPVLPVIGYDEISDAIRIIKDRQKPLALYLFSSDHALKERVLGEVPSGGFVLNDTVAHVASHALPFGGVGDSGMGMYHGKYSFEAFSQERAVLERSTVVEIPVRYYPLKRKLWLLRLVYRLADYLRW</sequence>
<dbReference type="FunFam" id="3.40.309.10:FF:000003">
    <property type="entry name" value="Aldehyde dehydrogenase"/>
    <property type="match status" value="1"/>
</dbReference>
<dbReference type="GO" id="GO:0004029">
    <property type="term" value="F:aldehyde dehydrogenase (NAD+) activity"/>
    <property type="evidence" value="ECO:0007669"/>
    <property type="project" value="TreeGrafter"/>
</dbReference>
<evidence type="ECO:0000259" key="3">
    <source>
        <dbReference type="Pfam" id="PF00171"/>
    </source>
</evidence>
<dbReference type="InterPro" id="IPR029045">
    <property type="entry name" value="ClpP/crotonase-like_dom_sf"/>
</dbReference>
<dbReference type="EMBL" id="LAZR01018580">
    <property type="protein sequence ID" value="KKL95853.1"/>
    <property type="molecule type" value="Genomic_DNA"/>
</dbReference>
<protein>
    <recommendedName>
        <fullName evidence="3">Aldehyde dehydrogenase domain-containing protein</fullName>
    </recommendedName>
</protein>
<proteinExistence type="inferred from homology"/>
<dbReference type="Pfam" id="PF00378">
    <property type="entry name" value="ECH_1"/>
    <property type="match status" value="1"/>
</dbReference>
<dbReference type="Gene3D" id="3.40.309.10">
    <property type="entry name" value="Aldehyde Dehydrogenase, Chain A, domain 2"/>
    <property type="match status" value="1"/>
</dbReference>
<dbReference type="PROSITE" id="PS00070">
    <property type="entry name" value="ALDEHYDE_DEHYDR_CYS"/>
    <property type="match status" value="1"/>
</dbReference>
<dbReference type="PANTHER" id="PTHR43570">
    <property type="entry name" value="ALDEHYDE DEHYDROGENASE"/>
    <property type="match status" value="1"/>
</dbReference>
<dbReference type="Gene3D" id="3.90.226.10">
    <property type="entry name" value="2-enoyl-CoA Hydratase, Chain A, domain 1"/>
    <property type="match status" value="1"/>
</dbReference>
<feature type="domain" description="Aldehyde dehydrogenase" evidence="3">
    <location>
        <begin position="171"/>
        <end position="503"/>
    </location>
</feature>
<dbReference type="InterPro" id="IPR012394">
    <property type="entry name" value="Aldehyde_DH_NAD(P)"/>
</dbReference>
<dbReference type="Gene3D" id="3.40.605.10">
    <property type="entry name" value="Aldehyde Dehydrogenase, Chain A, domain 1"/>
    <property type="match status" value="1"/>
</dbReference>
<evidence type="ECO:0000256" key="1">
    <source>
        <dbReference type="ARBA" id="ARBA00009986"/>
    </source>
</evidence>
<dbReference type="GO" id="GO:0005737">
    <property type="term" value="C:cytoplasm"/>
    <property type="evidence" value="ECO:0007669"/>
    <property type="project" value="TreeGrafter"/>
</dbReference>
<comment type="caution">
    <text evidence="4">The sequence shown here is derived from an EMBL/GenBank/DDBJ whole genome shotgun (WGS) entry which is preliminary data.</text>
</comment>
<dbReference type="InterPro" id="IPR016162">
    <property type="entry name" value="Ald_DH_N"/>
</dbReference>
<dbReference type="Pfam" id="PF00171">
    <property type="entry name" value="Aldedh"/>
    <property type="match status" value="1"/>
</dbReference>